<dbReference type="Ensembl" id="ENSLACT00000003139.1">
    <property type="protein sequence ID" value="ENSLACP00000003109.1"/>
    <property type="gene ID" value="ENSLACG00000002785.1"/>
</dbReference>
<dbReference type="FunCoup" id="H3A0D8">
    <property type="interactions" value="801"/>
</dbReference>
<dbReference type="GeneTree" id="ENSGT00390000001901"/>
<feature type="region of interest" description="Disordered" evidence="2">
    <location>
        <begin position="1"/>
        <end position="98"/>
    </location>
</feature>
<dbReference type="KEGG" id="lcm:102348962"/>
<name>H3A0D8_LATCH</name>
<gene>
    <name evidence="3" type="primary">C2orf68</name>
</gene>
<organism evidence="3 4">
    <name type="scientific">Latimeria chalumnae</name>
    <name type="common">Coelacanth</name>
    <dbReference type="NCBI Taxonomy" id="7897"/>
    <lineage>
        <taxon>Eukaryota</taxon>
        <taxon>Metazoa</taxon>
        <taxon>Chordata</taxon>
        <taxon>Craniata</taxon>
        <taxon>Vertebrata</taxon>
        <taxon>Euteleostomi</taxon>
        <taxon>Coelacanthiformes</taxon>
        <taxon>Coelacanthidae</taxon>
        <taxon>Latimeria</taxon>
    </lineage>
</organism>
<comment type="similarity">
    <text evidence="1">Belongs to the UPF0561 family.</text>
</comment>
<dbReference type="PANTHER" id="PTHR34256">
    <property type="entry name" value="UPF0561 PROTEIN C2ORF68"/>
    <property type="match status" value="1"/>
</dbReference>
<dbReference type="EMBL" id="AFYH01207825">
    <property type="status" value="NOT_ANNOTATED_CDS"/>
    <property type="molecule type" value="Genomic_DNA"/>
</dbReference>
<evidence type="ECO:0000256" key="1">
    <source>
        <dbReference type="ARBA" id="ARBA00006905"/>
    </source>
</evidence>
<dbReference type="Pfam" id="PF10573">
    <property type="entry name" value="UPF0561"/>
    <property type="match status" value="1"/>
</dbReference>
<dbReference type="eggNOG" id="ENOG502S396">
    <property type="taxonomic scope" value="Eukaryota"/>
</dbReference>
<dbReference type="AlphaFoldDB" id="H3A0D8"/>
<feature type="compositionally biased region" description="Basic residues" evidence="2">
    <location>
        <begin position="46"/>
        <end position="58"/>
    </location>
</feature>
<dbReference type="Proteomes" id="UP000008672">
    <property type="component" value="Unassembled WGS sequence"/>
</dbReference>
<dbReference type="InterPro" id="IPR018888">
    <property type="entry name" value="UPF0561"/>
</dbReference>
<reference evidence="3" key="2">
    <citation type="submission" date="2025-08" db="UniProtKB">
        <authorList>
            <consortium name="Ensembl"/>
        </authorList>
    </citation>
    <scope>IDENTIFICATION</scope>
</reference>
<feature type="compositionally biased region" description="Basic and acidic residues" evidence="2">
    <location>
        <begin position="31"/>
        <end position="45"/>
    </location>
</feature>
<dbReference type="HOGENOM" id="CLU_100251_0_0_1"/>
<dbReference type="PANTHER" id="PTHR34256:SF1">
    <property type="entry name" value="UPF0561 PROTEIN C2ORF68"/>
    <property type="match status" value="1"/>
</dbReference>
<dbReference type="InParanoid" id="H3A0D8"/>
<dbReference type="OMA" id="FCLEYEG"/>
<reference evidence="4" key="1">
    <citation type="submission" date="2011-08" db="EMBL/GenBank/DDBJ databases">
        <title>The draft genome of Latimeria chalumnae.</title>
        <authorList>
            <person name="Di Palma F."/>
            <person name="Alfoldi J."/>
            <person name="Johnson J."/>
            <person name="Berlin A."/>
            <person name="Gnerre S."/>
            <person name="Jaffe D."/>
            <person name="MacCallum I."/>
            <person name="Young S."/>
            <person name="Walker B.J."/>
            <person name="Lander E."/>
            <person name="Lindblad-Toh K."/>
        </authorList>
    </citation>
    <scope>NUCLEOTIDE SEQUENCE [LARGE SCALE GENOMIC DNA]</scope>
    <source>
        <strain evidence="4">Wild caught</strain>
    </source>
</reference>
<evidence type="ECO:0000313" key="4">
    <source>
        <dbReference type="Proteomes" id="UP000008672"/>
    </source>
</evidence>
<accession>H3A0D8</accession>
<dbReference type="STRING" id="7897.ENSLACP00000003109"/>
<sequence length="160" mass="18494">MEGPEPSRCSKPGGRLDMNHGFVRHIRRNQIARDDYDKEVRQAKEKQKKRHTPAPSRPRKPDRQVYHPRRQSRLETPLGVEFEESSESSSSSEPELHGSELFCLDYEADSGAVTSVIVHKEDDPDRVVEEIMAMNNLDLLMKAALRLRVQQEMDKRSSKR</sequence>
<evidence type="ECO:0000256" key="2">
    <source>
        <dbReference type="SAM" id="MobiDB-lite"/>
    </source>
</evidence>
<keyword evidence="4" id="KW-1185">Reference proteome</keyword>
<protein>
    <submittedName>
        <fullName evidence="3">Chromosome 2 open reading frame 68</fullName>
    </submittedName>
</protein>
<dbReference type="OrthoDB" id="10033037at2759"/>
<evidence type="ECO:0000313" key="3">
    <source>
        <dbReference type="Ensembl" id="ENSLACP00000003109.1"/>
    </source>
</evidence>
<reference evidence="3" key="3">
    <citation type="submission" date="2025-09" db="UniProtKB">
        <authorList>
            <consortium name="Ensembl"/>
        </authorList>
    </citation>
    <scope>IDENTIFICATION</scope>
</reference>
<proteinExistence type="inferred from homology"/>